<feature type="transmembrane region" description="Helical" evidence="4">
    <location>
        <begin position="7"/>
        <end position="25"/>
    </location>
</feature>
<keyword evidence="2 3" id="KW-0175">Coiled coil</keyword>
<feature type="coiled-coil region" evidence="3">
    <location>
        <begin position="166"/>
        <end position="200"/>
    </location>
</feature>
<evidence type="ECO:0000256" key="2">
    <source>
        <dbReference type="ARBA" id="ARBA00023054"/>
    </source>
</evidence>
<organism evidence="6 7">
    <name type="scientific">Peribacillus simplex</name>
    <dbReference type="NCBI Taxonomy" id="1478"/>
    <lineage>
        <taxon>Bacteria</taxon>
        <taxon>Bacillati</taxon>
        <taxon>Bacillota</taxon>
        <taxon>Bacilli</taxon>
        <taxon>Bacillales</taxon>
        <taxon>Bacillaceae</taxon>
        <taxon>Peribacillus</taxon>
    </lineage>
</organism>
<comment type="caution">
    <text evidence="6">The sequence shown here is derived from an EMBL/GenBank/DDBJ whole genome shotgun (WGS) entry which is preliminary data.</text>
</comment>
<keyword evidence="4" id="KW-1133">Transmembrane helix</keyword>
<dbReference type="Gene3D" id="2.40.420.20">
    <property type="match status" value="1"/>
</dbReference>
<evidence type="ECO:0000256" key="4">
    <source>
        <dbReference type="SAM" id="Phobius"/>
    </source>
</evidence>
<dbReference type="Proteomes" id="UP000064189">
    <property type="component" value="Unassembled WGS sequence"/>
</dbReference>
<dbReference type="GO" id="GO:0030313">
    <property type="term" value="C:cell envelope"/>
    <property type="evidence" value="ECO:0007669"/>
    <property type="project" value="UniProtKB-SubCell"/>
</dbReference>
<evidence type="ECO:0000259" key="5">
    <source>
        <dbReference type="Pfam" id="PF25984"/>
    </source>
</evidence>
<keyword evidence="4" id="KW-0812">Transmembrane</keyword>
<keyword evidence="7" id="KW-1185">Reference proteome</keyword>
<dbReference type="InterPro" id="IPR050465">
    <property type="entry name" value="UPF0194_transport"/>
</dbReference>
<evidence type="ECO:0000256" key="3">
    <source>
        <dbReference type="SAM" id="Coils"/>
    </source>
</evidence>
<feature type="domain" description="YknX-like barrel-sandwich hybrid" evidence="5">
    <location>
        <begin position="66"/>
        <end position="223"/>
    </location>
</feature>
<protein>
    <recommendedName>
        <fullName evidence="5">YknX-like barrel-sandwich hybrid domain-containing protein</fullName>
    </recommendedName>
</protein>
<dbReference type="EMBL" id="LNNH01000046">
    <property type="protein sequence ID" value="KWW12641.1"/>
    <property type="molecule type" value="Genomic_DNA"/>
</dbReference>
<sequence>MKGKWKITAVSVASIVLITVNIYLIEKKESKVERTVFVENWSKVKKDTITETIQTKAIVKPAEVHDIYFDAKKNDFRKFLVKEGDVVTAGTSLFEFTTTELDALKADLSAEKTAAEGEISGIDQYIAKLRAYQGNLDRDPDKAVIDDSVKQKLNIDITTSSSDLIKSNIEQEMYKQELEKSRLNEKVKMLSTQLSSIETQTSAVETTSEADGIVKNINKNLNNPIISIASANMGIEGYFSESEMKKAKVGMTIKASVPDLKKELKGKISRIHSYPAEEPTLTKDNRFPFQAMIETEGEETEPLLVGSKVNLSVITNEKAGVPSVPVGAVQQTKKPHVYKLTKKGYLDKQYVTLGLKAEGKQELIKGPAVGDAILMEPENVMKNHSHFITPVHFEQVKIKTYKTFTTREKVRYLLLGVLEK</sequence>
<reference evidence="6 7" key="1">
    <citation type="submission" date="2015-11" db="EMBL/GenBank/DDBJ databases">
        <title>Genome Sequence of Bacillus simplex strain VanAntwerpen2.</title>
        <authorList>
            <person name="Couger M.B."/>
        </authorList>
    </citation>
    <scope>NUCLEOTIDE SEQUENCE [LARGE SCALE GENOMIC DNA]</scope>
    <source>
        <strain evidence="6 7">VanAntwerpen02</strain>
    </source>
</reference>
<proteinExistence type="predicted"/>
<dbReference type="PANTHER" id="PTHR32347">
    <property type="entry name" value="EFFLUX SYSTEM COMPONENT YKNX-RELATED"/>
    <property type="match status" value="1"/>
</dbReference>
<name>A0A109MTL6_9BACI</name>
<dbReference type="PANTHER" id="PTHR32347:SF14">
    <property type="entry name" value="EFFLUX SYSTEM COMPONENT YKNX-RELATED"/>
    <property type="match status" value="1"/>
</dbReference>
<comment type="subcellular location">
    <subcellularLocation>
        <location evidence="1">Cell envelope</location>
    </subcellularLocation>
</comment>
<gene>
    <name evidence="6" type="ORF">AS888_09815</name>
</gene>
<evidence type="ECO:0000313" key="6">
    <source>
        <dbReference type="EMBL" id="KWW12641.1"/>
    </source>
</evidence>
<accession>A0A109MTL6</accession>
<keyword evidence="4" id="KW-0472">Membrane</keyword>
<dbReference type="InterPro" id="IPR058639">
    <property type="entry name" value="BSH_YknX-like"/>
</dbReference>
<dbReference type="Pfam" id="PF25984">
    <property type="entry name" value="BSH_YknX"/>
    <property type="match status" value="1"/>
</dbReference>
<dbReference type="RefSeq" id="WP_061143963.1">
    <property type="nucleotide sequence ID" value="NZ_LNNH01000046.1"/>
</dbReference>
<evidence type="ECO:0000313" key="7">
    <source>
        <dbReference type="Proteomes" id="UP000064189"/>
    </source>
</evidence>
<evidence type="ECO:0000256" key="1">
    <source>
        <dbReference type="ARBA" id="ARBA00004196"/>
    </source>
</evidence>
<dbReference type="AlphaFoldDB" id="A0A109MTL6"/>